<proteinExistence type="predicted"/>
<dbReference type="AlphaFoldDB" id="A0A495BKJ2"/>
<dbReference type="Pfam" id="PF10720">
    <property type="entry name" value="DUF2515"/>
    <property type="match status" value="1"/>
</dbReference>
<protein>
    <submittedName>
        <fullName evidence="1">Uncharacterized protein</fullName>
    </submittedName>
</protein>
<dbReference type="EMBL" id="RBID01000010">
    <property type="protein sequence ID" value="RKQ61913.1"/>
    <property type="molecule type" value="Genomic_DNA"/>
</dbReference>
<evidence type="ECO:0000313" key="2">
    <source>
        <dbReference type="Proteomes" id="UP000279384"/>
    </source>
</evidence>
<name>A0A495BKJ2_VOGIN</name>
<organism evidence="1 2">
    <name type="scientific">Vogesella indigofera</name>
    <name type="common">Pseudomonas indigofera</name>
    <dbReference type="NCBI Taxonomy" id="45465"/>
    <lineage>
        <taxon>Bacteria</taxon>
        <taxon>Pseudomonadati</taxon>
        <taxon>Pseudomonadota</taxon>
        <taxon>Betaproteobacteria</taxon>
        <taxon>Neisseriales</taxon>
        <taxon>Chromobacteriaceae</taxon>
        <taxon>Vogesella</taxon>
    </lineage>
</organism>
<dbReference type="Proteomes" id="UP000279384">
    <property type="component" value="Unassembled WGS sequence"/>
</dbReference>
<dbReference type="InterPro" id="IPR019658">
    <property type="entry name" value="DUF2515"/>
</dbReference>
<dbReference type="RefSeq" id="WP_047968512.1">
    <property type="nucleotide sequence ID" value="NZ_RBID01000010.1"/>
</dbReference>
<sequence length="333" mass="37588">MATPNPSAQATTNTREGSVCTLQAGCDTMWSLAQQFAYRRLSTREQGVSFPPKRSTLSDYAQRARTIAATYARLYLEQEEYGNPKKKGRYYWMALGAFASKTVACTLDLTRVDAGKHAPDATGLGYVRDGLGKGNFWLFQDIAPTHWYHNYSPDTFAQCLDTRGENGCHQAVIDNLKRLPWADTALPTLKYLPISGFIKSAFATIKKIEAAETPADRAKVQLSHLMDIARHEQGVILQPLMYDDPEFAKWVQRQRGWMSWFSPDLELVFTHACQTDNPELKSAAPEGTVLENYDSRMIWITSAANDFHRLMQTQTSTMETELKIMAGWYVSKD</sequence>
<accession>A0A495BKJ2</accession>
<evidence type="ECO:0000313" key="1">
    <source>
        <dbReference type="EMBL" id="RKQ61913.1"/>
    </source>
</evidence>
<comment type="caution">
    <text evidence="1">The sequence shown here is derived from an EMBL/GenBank/DDBJ whole genome shotgun (WGS) entry which is preliminary data.</text>
</comment>
<gene>
    <name evidence="1" type="ORF">C8E02_0483</name>
</gene>
<reference evidence="1 2" key="1">
    <citation type="submission" date="2018-10" db="EMBL/GenBank/DDBJ databases">
        <title>Genomic Encyclopedia of Type Strains, Phase IV (KMG-IV): sequencing the most valuable type-strain genomes for metagenomic binning, comparative biology and taxonomic classification.</title>
        <authorList>
            <person name="Goeker M."/>
        </authorList>
    </citation>
    <scope>NUCLEOTIDE SEQUENCE [LARGE SCALE GENOMIC DNA]</scope>
    <source>
        <strain evidence="1 2">DSM 3303</strain>
    </source>
</reference>